<dbReference type="Proteomes" id="UP001596380">
    <property type="component" value="Unassembled WGS sequence"/>
</dbReference>
<organism evidence="2 3">
    <name type="scientific">Actinomadura yumaensis</name>
    <dbReference type="NCBI Taxonomy" id="111807"/>
    <lineage>
        <taxon>Bacteria</taxon>
        <taxon>Bacillati</taxon>
        <taxon>Actinomycetota</taxon>
        <taxon>Actinomycetes</taxon>
        <taxon>Streptosporangiales</taxon>
        <taxon>Thermomonosporaceae</taxon>
        <taxon>Actinomadura</taxon>
    </lineage>
</organism>
<dbReference type="Gene3D" id="3.30.70.1230">
    <property type="entry name" value="Nucleotide cyclase"/>
    <property type="match status" value="1"/>
</dbReference>
<feature type="domain" description="Effector-associated" evidence="1">
    <location>
        <begin position="246"/>
        <end position="320"/>
    </location>
</feature>
<dbReference type="InterPro" id="IPR029787">
    <property type="entry name" value="Nucleotide_cyclase"/>
</dbReference>
<evidence type="ECO:0000313" key="3">
    <source>
        <dbReference type="Proteomes" id="UP001596380"/>
    </source>
</evidence>
<gene>
    <name evidence="2" type="ORF">ACFQKB_26440</name>
</gene>
<dbReference type="SUPFAM" id="SSF55073">
    <property type="entry name" value="Nucleotide cyclase"/>
    <property type="match status" value="1"/>
</dbReference>
<dbReference type="RefSeq" id="WP_160822455.1">
    <property type="nucleotide sequence ID" value="NZ_JBHSXS010000018.1"/>
</dbReference>
<dbReference type="Pfam" id="PF19956">
    <property type="entry name" value="EAD2"/>
    <property type="match status" value="1"/>
</dbReference>
<sequence>MADSAFGGGWHPQGSCSLFLCDIASFGSETRTDDARAHVRSALYESLRTAFEDSSIAPAGCYGEDRGDGAMIVVPPDVATARLLASVVERLRARVRRHNRLSSEAARMRLRLAVHVGEVRWDGNGLVGTAVNRAFRLLDAPSFKAVFEEAGTDVALIVSDRVYEDVVRHELDLVDPEDYAPIDVEVKETRTTAWFTLPGRPHAARAVAVSARPPAVRPAGAAPEASWAPPPPGGTANLFELVDRTLEIPLMATERGRQQVVGALPLEIMTVIPRSPDARSDTYAIIRTCLDYPGGLQGFVAALRGFVGDSMALNRLEQAIARLLLQP</sequence>
<protein>
    <recommendedName>
        <fullName evidence="1">Effector-associated domain-containing protein</fullName>
    </recommendedName>
</protein>
<comment type="caution">
    <text evidence="2">The sequence shown here is derived from an EMBL/GenBank/DDBJ whole genome shotgun (WGS) entry which is preliminary data.</text>
</comment>
<name>A0ABW2CNE6_9ACTN</name>
<dbReference type="EMBL" id="JBHSXS010000018">
    <property type="protein sequence ID" value="MFC6883323.1"/>
    <property type="molecule type" value="Genomic_DNA"/>
</dbReference>
<reference evidence="3" key="1">
    <citation type="journal article" date="2019" name="Int. J. Syst. Evol. Microbiol.">
        <title>The Global Catalogue of Microorganisms (GCM) 10K type strain sequencing project: providing services to taxonomists for standard genome sequencing and annotation.</title>
        <authorList>
            <consortium name="The Broad Institute Genomics Platform"/>
            <consortium name="The Broad Institute Genome Sequencing Center for Infectious Disease"/>
            <person name="Wu L."/>
            <person name="Ma J."/>
        </authorList>
    </citation>
    <scope>NUCLEOTIDE SEQUENCE [LARGE SCALE GENOMIC DNA]</scope>
    <source>
        <strain evidence="3">JCM 3369</strain>
    </source>
</reference>
<evidence type="ECO:0000259" key="1">
    <source>
        <dbReference type="Pfam" id="PF19956"/>
    </source>
</evidence>
<proteinExistence type="predicted"/>
<evidence type="ECO:0000313" key="2">
    <source>
        <dbReference type="EMBL" id="MFC6883323.1"/>
    </source>
</evidence>
<accession>A0ABW2CNE6</accession>
<keyword evidence="3" id="KW-1185">Reference proteome</keyword>
<dbReference type="InterPro" id="IPR045431">
    <property type="entry name" value="EAD2"/>
</dbReference>